<dbReference type="Proteomes" id="UP000004754">
    <property type="component" value="Unassembled WGS sequence"/>
</dbReference>
<dbReference type="NCBIfam" id="TIGR01356">
    <property type="entry name" value="aroA"/>
    <property type="match status" value="1"/>
</dbReference>
<comment type="subcellular location">
    <subcellularLocation>
        <location evidence="7">Cytoplasm</location>
    </subcellularLocation>
</comment>
<dbReference type="AlphaFoldDB" id="E6ME63"/>
<keyword evidence="4 7" id="KW-0808">Transferase</keyword>
<dbReference type="EMBL" id="AEQN01000006">
    <property type="protein sequence ID" value="EFV02610.1"/>
    <property type="molecule type" value="Genomic_DNA"/>
</dbReference>
<dbReference type="Pfam" id="PF00275">
    <property type="entry name" value="EPSP_synthase"/>
    <property type="match status" value="1"/>
</dbReference>
<dbReference type="UniPathway" id="UPA00053">
    <property type="reaction ID" value="UER00089"/>
</dbReference>
<evidence type="ECO:0000256" key="3">
    <source>
        <dbReference type="ARBA" id="ARBA00022605"/>
    </source>
</evidence>
<dbReference type="GO" id="GO:0008652">
    <property type="term" value="P:amino acid biosynthetic process"/>
    <property type="evidence" value="ECO:0007669"/>
    <property type="project" value="UniProtKB-KW"/>
</dbReference>
<evidence type="ECO:0000256" key="5">
    <source>
        <dbReference type="ARBA" id="ARBA00023141"/>
    </source>
</evidence>
<dbReference type="InterPro" id="IPR013792">
    <property type="entry name" value="RNA3'P_cycl/enolpyr_Trfase_a/b"/>
</dbReference>
<feature type="binding site" evidence="7">
    <location>
        <position position="21"/>
    </location>
    <ligand>
        <name>3-phosphoshikimate</name>
        <dbReference type="ChEBI" id="CHEBI:145989"/>
    </ligand>
</feature>
<dbReference type="OrthoDB" id="9809920at2"/>
<comment type="function">
    <text evidence="7">Catalyzes the transfer of the enolpyruvyl moiety of phosphoenolpyruvate (PEP) to the 5-hydroxyl of shikimate-3-phosphate (S3P) to produce enolpyruvyl shikimate-3-phosphate and inorganic phosphate.</text>
</comment>
<feature type="binding site" evidence="7">
    <location>
        <position position="20"/>
    </location>
    <ligand>
        <name>3-phosphoshikimate</name>
        <dbReference type="ChEBI" id="CHEBI:145989"/>
    </ligand>
</feature>
<keyword evidence="10" id="KW-1185">Reference proteome</keyword>
<dbReference type="InterPro" id="IPR006264">
    <property type="entry name" value="EPSP_synthase"/>
</dbReference>
<comment type="subunit">
    <text evidence="7">Monomer.</text>
</comment>
<feature type="binding site" evidence="7">
    <location>
        <position position="168"/>
    </location>
    <ligand>
        <name>3-phosphoshikimate</name>
        <dbReference type="ChEBI" id="CHEBI:145989"/>
    </ligand>
</feature>
<keyword evidence="3 7" id="KW-0028">Amino-acid biosynthesis</keyword>
<protein>
    <recommendedName>
        <fullName evidence="7">3-phosphoshikimate 1-carboxyvinyltransferase</fullName>
        <ecNumber evidence="7">2.5.1.19</ecNumber>
    </recommendedName>
    <alternativeName>
        <fullName evidence="7">5-enolpyruvylshikimate-3-phosphate synthase</fullName>
        <shortName evidence="7">EPSP synthase</shortName>
        <shortName evidence="7">EPSPS</shortName>
    </alternativeName>
</protein>
<feature type="binding site" evidence="7">
    <location>
        <position position="384"/>
    </location>
    <ligand>
        <name>phosphoenolpyruvate</name>
        <dbReference type="ChEBI" id="CHEBI:58702"/>
    </ligand>
</feature>
<feature type="binding site" evidence="7">
    <location>
        <position position="311"/>
    </location>
    <ligand>
        <name>3-phosphoshikimate</name>
        <dbReference type="ChEBI" id="CHEBI:145989"/>
    </ligand>
</feature>
<feature type="binding site" evidence="7">
    <location>
        <position position="338"/>
    </location>
    <ligand>
        <name>3-phosphoshikimate</name>
        <dbReference type="ChEBI" id="CHEBI:145989"/>
    </ligand>
</feature>
<evidence type="ECO:0000256" key="7">
    <source>
        <dbReference type="HAMAP-Rule" id="MF_00210"/>
    </source>
</evidence>
<dbReference type="PROSITE" id="PS00885">
    <property type="entry name" value="EPSP_SYNTHASE_2"/>
    <property type="match status" value="1"/>
</dbReference>
<dbReference type="RefSeq" id="WP_006597715.1">
    <property type="nucleotide sequence ID" value="NZ_GL622359.1"/>
</dbReference>
<feature type="active site" description="Proton acceptor" evidence="7">
    <location>
        <position position="311"/>
    </location>
</feature>
<evidence type="ECO:0000313" key="9">
    <source>
        <dbReference type="EMBL" id="EFV02610.1"/>
    </source>
</evidence>
<dbReference type="EC" id="2.5.1.19" evidence="7"/>
<dbReference type="GO" id="GO:0009423">
    <property type="term" value="P:chorismate biosynthetic process"/>
    <property type="evidence" value="ECO:0007669"/>
    <property type="project" value="UniProtKB-UniRule"/>
</dbReference>
<feature type="binding site" evidence="7">
    <location>
        <position position="170"/>
    </location>
    <ligand>
        <name>phosphoenolpyruvate</name>
        <dbReference type="ChEBI" id="CHEBI:58702"/>
    </ligand>
</feature>
<dbReference type="Gene3D" id="3.65.10.10">
    <property type="entry name" value="Enolpyruvate transferase domain"/>
    <property type="match status" value="2"/>
</dbReference>
<dbReference type="CDD" id="cd01556">
    <property type="entry name" value="EPSP_synthase"/>
    <property type="match status" value="1"/>
</dbReference>
<accession>E6ME63</accession>
<feature type="binding site" evidence="7">
    <location>
        <position position="410"/>
    </location>
    <ligand>
        <name>phosphoenolpyruvate</name>
        <dbReference type="ChEBI" id="CHEBI:58702"/>
    </ligand>
</feature>
<feature type="binding site" evidence="7">
    <location>
        <position position="196"/>
    </location>
    <ligand>
        <name>3-phosphoshikimate</name>
        <dbReference type="ChEBI" id="CHEBI:145989"/>
    </ligand>
</feature>
<evidence type="ECO:0000256" key="2">
    <source>
        <dbReference type="ARBA" id="ARBA00009948"/>
    </source>
</evidence>
<dbReference type="InterPro" id="IPR001986">
    <property type="entry name" value="Enolpyruvate_Tfrase_dom"/>
</dbReference>
<reference evidence="9 10" key="1">
    <citation type="submission" date="2010-12" db="EMBL/GenBank/DDBJ databases">
        <authorList>
            <person name="Muzny D."/>
            <person name="Qin X."/>
            <person name="Deng J."/>
            <person name="Jiang H."/>
            <person name="Liu Y."/>
            <person name="Qu J."/>
            <person name="Song X.-Z."/>
            <person name="Zhang L."/>
            <person name="Thornton R."/>
            <person name="Coyle M."/>
            <person name="Francisco L."/>
            <person name="Jackson L."/>
            <person name="Javaid M."/>
            <person name="Korchina V."/>
            <person name="Kovar C."/>
            <person name="Mata R."/>
            <person name="Mathew T."/>
            <person name="Ngo R."/>
            <person name="Nguyen L."/>
            <person name="Nguyen N."/>
            <person name="Okwuonu G."/>
            <person name="Ongeri F."/>
            <person name="Pham C."/>
            <person name="Simmons D."/>
            <person name="Wilczek-Boney K."/>
            <person name="Hale W."/>
            <person name="Jakkamsetti A."/>
            <person name="Pham P."/>
            <person name="Ruth R."/>
            <person name="San Lucas F."/>
            <person name="Warren J."/>
            <person name="Zhang J."/>
            <person name="Zhao Z."/>
            <person name="Zhou C."/>
            <person name="Zhu D."/>
            <person name="Lee S."/>
            <person name="Bess C."/>
            <person name="Blankenburg K."/>
            <person name="Forbes L."/>
            <person name="Fu Q."/>
            <person name="Gubbala S."/>
            <person name="Hirani K."/>
            <person name="Jayaseelan J.C."/>
            <person name="Lara F."/>
            <person name="Munidasa M."/>
            <person name="Palculict T."/>
            <person name="Patil S."/>
            <person name="Pu L.-L."/>
            <person name="Saada N."/>
            <person name="Tang L."/>
            <person name="Weissenberger G."/>
            <person name="Zhu Y."/>
            <person name="Hemphill L."/>
            <person name="Shang Y."/>
            <person name="Youmans B."/>
            <person name="Ayvaz T."/>
            <person name="Ross M."/>
            <person name="Santibanez J."/>
            <person name="Aqrawi P."/>
            <person name="Gross S."/>
            <person name="Joshi V."/>
            <person name="Fowler G."/>
            <person name="Nazareth L."/>
            <person name="Reid J."/>
            <person name="Worley K."/>
            <person name="Petrosino J."/>
            <person name="Highlander S."/>
            <person name="Gibbs R."/>
        </authorList>
    </citation>
    <scope>NUCLEOTIDE SEQUENCE [LARGE SCALE GENOMIC DNA]</scope>
    <source>
        <strain evidence="9 10">ATCC 23263</strain>
    </source>
</reference>
<feature type="binding site" evidence="7">
    <location>
        <position position="124"/>
    </location>
    <ligand>
        <name>phosphoenolpyruvate</name>
        <dbReference type="ChEBI" id="CHEBI:58702"/>
    </ligand>
</feature>
<feature type="binding site" evidence="7">
    <location>
        <position position="96"/>
    </location>
    <ligand>
        <name>phosphoenolpyruvate</name>
        <dbReference type="ChEBI" id="CHEBI:58702"/>
    </ligand>
</feature>
<keyword evidence="5 7" id="KW-0057">Aromatic amino acid biosynthesis</keyword>
<dbReference type="InterPro" id="IPR023193">
    <property type="entry name" value="EPSP_synthase_CS"/>
</dbReference>
<feature type="binding site" evidence="7">
    <location>
        <position position="342"/>
    </location>
    <ligand>
        <name>phosphoenolpyruvate</name>
        <dbReference type="ChEBI" id="CHEBI:58702"/>
    </ligand>
</feature>
<dbReference type="eggNOG" id="COG0128">
    <property type="taxonomic scope" value="Bacteria"/>
</dbReference>
<dbReference type="PANTHER" id="PTHR21090:SF5">
    <property type="entry name" value="PENTAFUNCTIONAL AROM POLYPEPTIDE"/>
    <property type="match status" value="1"/>
</dbReference>
<dbReference type="PIRSF" id="PIRSF000505">
    <property type="entry name" value="EPSPS"/>
    <property type="match status" value="1"/>
</dbReference>
<evidence type="ECO:0000313" key="10">
    <source>
        <dbReference type="Proteomes" id="UP000004754"/>
    </source>
</evidence>
<comment type="caution">
    <text evidence="7">Lacks conserved residue(s) required for the propagation of feature annotation.</text>
</comment>
<dbReference type="HOGENOM" id="CLU_024321_0_0_9"/>
<comment type="caution">
    <text evidence="9">The sequence shown here is derived from an EMBL/GenBank/DDBJ whole genome shotgun (WGS) entry which is preliminary data.</text>
</comment>
<name>E6ME63_9FIRM</name>
<dbReference type="GO" id="GO:0009073">
    <property type="term" value="P:aromatic amino acid family biosynthetic process"/>
    <property type="evidence" value="ECO:0007669"/>
    <property type="project" value="UniProtKB-KW"/>
</dbReference>
<feature type="binding site" evidence="7">
    <location>
        <position position="170"/>
    </location>
    <ligand>
        <name>3-phosphoshikimate</name>
        <dbReference type="ChEBI" id="CHEBI:145989"/>
    </ligand>
</feature>
<evidence type="ECO:0000259" key="8">
    <source>
        <dbReference type="Pfam" id="PF00275"/>
    </source>
</evidence>
<gene>
    <name evidence="7 9" type="primary">aroA</name>
    <name evidence="9" type="ORF">HMP0721_0296</name>
</gene>
<dbReference type="PANTHER" id="PTHR21090">
    <property type="entry name" value="AROM/DEHYDROQUINATE SYNTHASE"/>
    <property type="match status" value="1"/>
</dbReference>
<keyword evidence="7" id="KW-0963">Cytoplasm</keyword>
<evidence type="ECO:0000256" key="1">
    <source>
        <dbReference type="ARBA" id="ARBA00004811"/>
    </source>
</evidence>
<evidence type="ECO:0000256" key="4">
    <source>
        <dbReference type="ARBA" id="ARBA00022679"/>
    </source>
</evidence>
<feature type="binding site" evidence="7">
    <location>
        <position position="25"/>
    </location>
    <ligand>
        <name>3-phosphoshikimate</name>
        <dbReference type="ChEBI" id="CHEBI:145989"/>
    </ligand>
</feature>
<feature type="domain" description="Enolpyruvate transferase" evidence="8">
    <location>
        <begin position="6"/>
        <end position="418"/>
    </location>
</feature>
<dbReference type="GO" id="GO:0003866">
    <property type="term" value="F:3-phosphoshikimate 1-carboxyvinyltransferase activity"/>
    <property type="evidence" value="ECO:0007669"/>
    <property type="project" value="UniProtKB-UniRule"/>
</dbReference>
<feature type="binding site" evidence="7">
    <location>
        <position position="20"/>
    </location>
    <ligand>
        <name>phosphoenolpyruvate</name>
        <dbReference type="ChEBI" id="CHEBI:58702"/>
    </ligand>
</feature>
<comment type="similarity">
    <text evidence="2 7">Belongs to the EPSP synthase family.</text>
</comment>
<dbReference type="GO" id="GO:0005737">
    <property type="term" value="C:cytoplasm"/>
    <property type="evidence" value="ECO:0007669"/>
    <property type="project" value="UniProtKB-SubCell"/>
</dbReference>
<dbReference type="STRING" id="887929.HMP0721_0296"/>
<feature type="binding site" evidence="7">
    <location>
        <position position="169"/>
    </location>
    <ligand>
        <name>3-phosphoshikimate</name>
        <dbReference type="ChEBI" id="CHEBI:145989"/>
    </ligand>
</feature>
<dbReference type="InterPro" id="IPR036968">
    <property type="entry name" value="Enolpyruvate_Tfrase_sf"/>
</dbReference>
<proteinExistence type="inferred from homology"/>
<comment type="pathway">
    <text evidence="1 7">Metabolic intermediate biosynthesis; chorismate biosynthesis; chorismate from D-erythrose 4-phosphate and phosphoenolpyruvate: step 6/7.</text>
</comment>
<dbReference type="HAMAP" id="MF_00210">
    <property type="entry name" value="EPSP_synth"/>
    <property type="match status" value="1"/>
</dbReference>
<evidence type="ECO:0000256" key="6">
    <source>
        <dbReference type="ARBA" id="ARBA00044633"/>
    </source>
</evidence>
<sequence>MRQILKPHPICGEIVAPPSKSVSHRMVMAAALAKGESTVHHVLLSEDLKATCAAMEALGAHIESAAESRGLVTLTIRGCDRPKAAAGATIYCRESGSTLRFMLPLAGMHARDLHITGEGRLSERPLGPFRENFTAHGVQWTAPENRELPLTLNGGLQPGHFLLPGNLSSQFITGLLFALPLLDGDSTIDVITEMESAPYVAITLAVLGQAGIVVDASADFRHYRIAGGQHYAPGVFTVEGDYSQAAFWLAIGVLSGPVTCRGLLFDSAQGDARVVDWMREMGGDITRTADGFCARPSRLRGIEMNVSQCPDLVPVLAVLAAAASGTSRIVGAGRLRLKESDRLAAMTTVLTALGADVKEKPEGLVIRGGRPLKGGRVSSFNDHRVAMALATASTVCAAPVVLDGAEAVQKSYPQFWEDFVKMGGQLA</sequence>
<dbReference type="SUPFAM" id="SSF55205">
    <property type="entry name" value="EPT/RTPC-like"/>
    <property type="match status" value="1"/>
</dbReference>
<comment type="catalytic activity">
    <reaction evidence="6">
        <text>3-phosphoshikimate + phosphoenolpyruvate = 5-O-(1-carboxyvinyl)-3-phosphoshikimate + phosphate</text>
        <dbReference type="Rhea" id="RHEA:21256"/>
        <dbReference type="ChEBI" id="CHEBI:43474"/>
        <dbReference type="ChEBI" id="CHEBI:57701"/>
        <dbReference type="ChEBI" id="CHEBI:58702"/>
        <dbReference type="ChEBI" id="CHEBI:145989"/>
        <dbReference type="EC" id="2.5.1.19"/>
    </reaction>
    <physiologicalReaction direction="left-to-right" evidence="6">
        <dbReference type="Rhea" id="RHEA:21257"/>
    </physiologicalReaction>
</comment>
<organism evidence="9 10">
    <name type="scientific">Pseudoramibacter alactolyticus ATCC 23263</name>
    <dbReference type="NCBI Taxonomy" id="887929"/>
    <lineage>
        <taxon>Bacteria</taxon>
        <taxon>Bacillati</taxon>
        <taxon>Bacillota</taxon>
        <taxon>Clostridia</taxon>
        <taxon>Eubacteriales</taxon>
        <taxon>Eubacteriaceae</taxon>
        <taxon>Pseudoramibacter</taxon>
    </lineage>
</organism>